<comment type="catalytic activity">
    <reaction evidence="12">
        <text>FMN + ATP + H(+) = FAD + diphosphate</text>
        <dbReference type="Rhea" id="RHEA:17237"/>
        <dbReference type="ChEBI" id="CHEBI:15378"/>
        <dbReference type="ChEBI" id="CHEBI:30616"/>
        <dbReference type="ChEBI" id="CHEBI:33019"/>
        <dbReference type="ChEBI" id="CHEBI:57692"/>
        <dbReference type="ChEBI" id="CHEBI:58210"/>
        <dbReference type="EC" id="2.7.7.2"/>
    </reaction>
</comment>
<protein>
    <recommendedName>
        <fullName evidence="2">FAD synthase</fullName>
        <ecNumber evidence="2">2.7.7.2</ecNumber>
    </recommendedName>
    <alternativeName>
        <fullName evidence="10">FAD pyrophosphorylase</fullName>
    </alternativeName>
    <alternativeName>
        <fullName evidence="11">FMN adenylyltransferase</fullName>
    </alternativeName>
</protein>
<evidence type="ECO:0000256" key="8">
    <source>
        <dbReference type="ARBA" id="ARBA00022827"/>
    </source>
</evidence>
<evidence type="ECO:0000313" key="15">
    <source>
        <dbReference type="EMBL" id="CTR11286.1"/>
    </source>
</evidence>
<organism evidence="15 16">
    <name type="scientific">Rhodotorula toruloides</name>
    <name type="common">Yeast</name>
    <name type="synonym">Rhodosporidium toruloides</name>
    <dbReference type="NCBI Taxonomy" id="5286"/>
    <lineage>
        <taxon>Eukaryota</taxon>
        <taxon>Fungi</taxon>
        <taxon>Dikarya</taxon>
        <taxon>Basidiomycota</taxon>
        <taxon>Pucciniomycotina</taxon>
        <taxon>Microbotryomycetes</taxon>
        <taxon>Sporidiobolales</taxon>
        <taxon>Sporidiobolaceae</taxon>
        <taxon>Rhodotorula</taxon>
    </lineage>
</organism>
<evidence type="ECO:0000256" key="13">
    <source>
        <dbReference type="SAM" id="MobiDB-lite"/>
    </source>
</evidence>
<dbReference type="GO" id="GO:0003919">
    <property type="term" value="F:FMN adenylyltransferase activity"/>
    <property type="evidence" value="ECO:0007669"/>
    <property type="project" value="UniProtKB-EC"/>
</dbReference>
<dbReference type="GO" id="GO:0006747">
    <property type="term" value="P:FAD biosynthetic process"/>
    <property type="evidence" value="ECO:0007669"/>
    <property type="project" value="TreeGrafter"/>
</dbReference>
<keyword evidence="8" id="KW-0274">FAD</keyword>
<dbReference type="SUPFAM" id="SSF52402">
    <property type="entry name" value="Adenine nucleotide alpha hydrolases-like"/>
    <property type="match status" value="1"/>
</dbReference>
<keyword evidence="3" id="KW-0285">Flavoprotein</keyword>
<dbReference type="Gene3D" id="3.40.50.620">
    <property type="entry name" value="HUPs"/>
    <property type="match status" value="1"/>
</dbReference>
<dbReference type="AlphaFoldDB" id="A0A0K3CVG3"/>
<keyword evidence="7" id="KW-0547">Nucleotide-binding</keyword>
<feature type="domain" description="Phosphoadenosine phosphosulphate reductase" evidence="14">
    <location>
        <begin position="60"/>
        <end position="225"/>
    </location>
</feature>
<evidence type="ECO:0000256" key="12">
    <source>
        <dbReference type="ARBA" id="ARBA00049494"/>
    </source>
</evidence>
<dbReference type="STRING" id="5286.A0A0K3CVG3"/>
<dbReference type="Pfam" id="PF01507">
    <property type="entry name" value="PAPS_reduct"/>
    <property type="match status" value="1"/>
</dbReference>
<dbReference type="EC" id="2.7.7.2" evidence="2"/>
<proteinExistence type="predicted"/>
<dbReference type="InterPro" id="IPR014729">
    <property type="entry name" value="Rossmann-like_a/b/a_fold"/>
</dbReference>
<evidence type="ECO:0000256" key="11">
    <source>
        <dbReference type="ARBA" id="ARBA00031871"/>
    </source>
</evidence>
<feature type="compositionally biased region" description="Low complexity" evidence="13">
    <location>
        <begin position="269"/>
        <end position="284"/>
    </location>
</feature>
<dbReference type="Proteomes" id="UP000199069">
    <property type="component" value="Unassembled WGS sequence"/>
</dbReference>
<evidence type="ECO:0000256" key="2">
    <source>
        <dbReference type="ARBA" id="ARBA00012393"/>
    </source>
</evidence>
<evidence type="ECO:0000256" key="1">
    <source>
        <dbReference type="ARBA" id="ARBA00004726"/>
    </source>
</evidence>
<evidence type="ECO:0000256" key="9">
    <source>
        <dbReference type="ARBA" id="ARBA00022840"/>
    </source>
</evidence>
<comment type="pathway">
    <text evidence="1">Cofactor biosynthesis; FAD biosynthesis; FAD from FMN: step 1/1.</text>
</comment>
<evidence type="ECO:0000313" key="16">
    <source>
        <dbReference type="Proteomes" id="UP000199069"/>
    </source>
</evidence>
<evidence type="ECO:0000256" key="10">
    <source>
        <dbReference type="ARBA" id="ARBA00031145"/>
    </source>
</evidence>
<evidence type="ECO:0000256" key="3">
    <source>
        <dbReference type="ARBA" id="ARBA00022630"/>
    </source>
</evidence>
<name>A0A0K3CVG3_RHOTO</name>
<sequence>MAHSLRPVASPADADDGRQFTLADAQRVYTLAREDSRLGAKVREALDIVERALDEYGLEQIALSFNGGKDCTVLVHLLAAAILRRQNPSLIDSPSSSSPTSSASLPPIPTIYVRCPSPFPQVEAFVSLCARWYALELEAVEGGMREALQVYVDRRKSSLALSNGTEGRRGEIKAVLVGTRRNDPHGEHLRPFSPTDAGWPDFMRVHPILDWSYGDVWAFLRAETLTLGDDGEGREGKRRGLEWCELYDYGYTSLGSTHNTFPNPLLRATTSGPISRPSSPTSSTAKGVGQPLGGWRPAWELEDESAERAGRETSLSKVLDQTRPSPPTAATNGVNGAEKR</sequence>
<accession>A0A0K3CVG3</accession>
<reference evidence="15 16" key="1">
    <citation type="submission" date="2015-07" db="EMBL/GenBank/DDBJ databases">
        <authorList>
            <person name="Cajimat M.N.B."/>
            <person name="Milazzo M.L."/>
            <person name="Fulhorst C.F."/>
        </authorList>
    </citation>
    <scope>NUCLEOTIDE SEQUENCE [LARGE SCALE GENOMIC DNA]</scope>
    <source>
        <strain evidence="15">Single colony</strain>
    </source>
</reference>
<dbReference type="PANTHER" id="PTHR23293">
    <property type="entry name" value="FAD SYNTHETASE-RELATED FMN ADENYLYLTRANSFERASE"/>
    <property type="match status" value="1"/>
</dbReference>
<evidence type="ECO:0000256" key="5">
    <source>
        <dbReference type="ARBA" id="ARBA00022679"/>
    </source>
</evidence>
<evidence type="ECO:0000259" key="14">
    <source>
        <dbReference type="Pfam" id="PF01507"/>
    </source>
</evidence>
<evidence type="ECO:0000256" key="7">
    <source>
        <dbReference type="ARBA" id="ARBA00022741"/>
    </source>
</evidence>
<dbReference type="InterPro" id="IPR002500">
    <property type="entry name" value="PAPS_reduct_dom"/>
</dbReference>
<dbReference type="OMA" id="PYCLLYD"/>
<feature type="region of interest" description="Disordered" evidence="13">
    <location>
        <begin position="268"/>
        <end position="340"/>
    </location>
</feature>
<evidence type="ECO:0000256" key="6">
    <source>
        <dbReference type="ARBA" id="ARBA00022695"/>
    </source>
</evidence>
<gene>
    <name evidence="15" type="primary">FGENESH: predicted gene_17.5</name>
    <name evidence="15" type="ORF">BN2166_0071470</name>
</gene>
<dbReference type="GO" id="GO:0005524">
    <property type="term" value="F:ATP binding"/>
    <property type="evidence" value="ECO:0007669"/>
    <property type="project" value="UniProtKB-KW"/>
</dbReference>
<evidence type="ECO:0000256" key="4">
    <source>
        <dbReference type="ARBA" id="ARBA00022643"/>
    </source>
</evidence>
<keyword evidence="9" id="KW-0067">ATP-binding</keyword>
<dbReference type="EMBL" id="CWKI01000017">
    <property type="protein sequence ID" value="CTR11286.1"/>
    <property type="molecule type" value="Genomic_DNA"/>
</dbReference>
<keyword evidence="4" id="KW-0288">FMN</keyword>
<keyword evidence="6" id="KW-0548">Nucleotidyltransferase</keyword>
<dbReference type="CDD" id="cd23948">
    <property type="entry name" value="FAD_synthase"/>
    <property type="match status" value="1"/>
</dbReference>
<dbReference type="PANTHER" id="PTHR23293:SF9">
    <property type="entry name" value="FAD SYNTHASE"/>
    <property type="match status" value="1"/>
</dbReference>
<keyword evidence="5" id="KW-0808">Transferase</keyword>
<keyword evidence="16" id="KW-1185">Reference proteome</keyword>